<dbReference type="STRING" id="994479.GCA_000194155_05994"/>
<dbReference type="AlphaFoldDB" id="A0A2N3XQR4"/>
<proteinExistence type="predicted"/>
<sequence>MVEQPEAWLRPHLGAVEASVRAGFRFSYLPTLDGVLAVQGIRVRHGAIDMYLARSAFDALAARVRVDDLEFHASPPPLWHARGAVADVVMELLGLPSHGSPGAPALTLSRPSELWIPSDSVN</sequence>
<gene>
    <name evidence="1" type="ORF">A8926_0516</name>
</gene>
<evidence type="ECO:0000313" key="1">
    <source>
        <dbReference type="EMBL" id="PKW13015.1"/>
    </source>
</evidence>
<dbReference type="Proteomes" id="UP000233786">
    <property type="component" value="Unassembled WGS sequence"/>
</dbReference>
<evidence type="ECO:0000313" key="2">
    <source>
        <dbReference type="Proteomes" id="UP000233786"/>
    </source>
</evidence>
<dbReference type="EMBL" id="PJNB01000001">
    <property type="protein sequence ID" value="PKW13015.1"/>
    <property type="molecule type" value="Genomic_DNA"/>
</dbReference>
<keyword evidence="2" id="KW-1185">Reference proteome</keyword>
<dbReference type="RefSeq" id="WP_010312388.1">
    <property type="nucleotide sequence ID" value="NZ_CP061007.1"/>
</dbReference>
<comment type="caution">
    <text evidence="1">The sequence shown here is derived from an EMBL/GenBank/DDBJ whole genome shotgun (WGS) entry which is preliminary data.</text>
</comment>
<protein>
    <submittedName>
        <fullName evidence="1">Uncharacterized protein</fullName>
    </submittedName>
</protein>
<accession>A0A2N3XQR4</accession>
<organism evidence="1 2">
    <name type="scientific">Saccharopolyspora spinosa</name>
    <dbReference type="NCBI Taxonomy" id="60894"/>
    <lineage>
        <taxon>Bacteria</taxon>
        <taxon>Bacillati</taxon>
        <taxon>Actinomycetota</taxon>
        <taxon>Actinomycetes</taxon>
        <taxon>Pseudonocardiales</taxon>
        <taxon>Pseudonocardiaceae</taxon>
        <taxon>Saccharopolyspora</taxon>
    </lineage>
</organism>
<reference evidence="1" key="1">
    <citation type="submission" date="2017-12" db="EMBL/GenBank/DDBJ databases">
        <title>Sequencing the genomes of 1000 Actinobacteria strains.</title>
        <authorList>
            <person name="Klenk H.-P."/>
        </authorList>
    </citation>
    <scope>NUCLEOTIDE SEQUENCE [LARGE SCALE GENOMIC DNA]</scope>
    <source>
        <strain evidence="1">DSM 44228</strain>
    </source>
</reference>
<dbReference type="OrthoDB" id="3634287at2"/>
<name>A0A2N3XQR4_SACSN</name>